<comment type="function">
    <text evidence="1">Catalyzes the cleavage of 5-oxoproline to form L-glutamate coupled to the hydrolysis of ATP to ADP and inorganic phosphate.</text>
</comment>
<name>A0A1G9VB90_9BACL</name>
<keyword evidence="1" id="KW-0067">ATP-binding</keyword>
<dbReference type="EC" id="3.5.2.9" evidence="1"/>
<dbReference type="Proteomes" id="UP000199544">
    <property type="component" value="Unassembled WGS sequence"/>
</dbReference>
<keyword evidence="1" id="KW-0547">Nucleotide-binding</keyword>
<comment type="similarity">
    <text evidence="1">Belongs to the LamB/PxpA family.</text>
</comment>
<protein>
    <recommendedName>
        <fullName evidence="1">5-oxoprolinase subunit A</fullName>
        <shortName evidence="1">5-OPase subunit A</shortName>
        <ecNumber evidence="1">3.5.2.9</ecNumber>
    </recommendedName>
    <alternativeName>
        <fullName evidence="1">5-oxoprolinase (ATP-hydrolyzing) subunit A</fullName>
    </alternativeName>
</protein>
<dbReference type="EMBL" id="FNHW01000001">
    <property type="protein sequence ID" value="SDM69336.1"/>
    <property type="molecule type" value="Genomic_DNA"/>
</dbReference>
<dbReference type="Gene3D" id="3.20.20.370">
    <property type="entry name" value="Glycoside hydrolase/deacetylase"/>
    <property type="match status" value="1"/>
</dbReference>
<dbReference type="GO" id="GO:0005524">
    <property type="term" value="F:ATP binding"/>
    <property type="evidence" value="ECO:0007669"/>
    <property type="project" value="UniProtKB-UniRule"/>
</dbReference>
<dbReference type="OrthoDB" id="9773478at2"/>
<dbReference type="NCBIfam" id="NF003814">
    <property type="entry name" value="PRK05406.1-3"/>
    <property type="match status" value="1"/>
</dbReference>
<comment type="catalytic activity">
    <reaction evidence="1">
        <text>5-oxo-L-proline + ATP + 2 H2O = L-glutamate + ADP + phosphate + H(+)</text>
        <dbReference type="Rhea" id="RHEA:10348"/>
        <dbReference type="ChEBI" id="CHEBI:15377"/>
        <dbReference type="ChEBI" id="CHEBI:15378"/>
        <dbReference type="ChEBI" id="CHEBI:29985"/>
        <dbReference type="ChEBI" id="CHEBI:30616"/>
        <dbReference type="ChEBI" id="CHEBI:43474"/>
        <dbReference type="ChEBI" id="CHEBI:58402"/>
        <dbReference type="ChEBI" id="CHEBI:456216"/>
        <dbReference type="EC" id="3.5.2.9"/>
    </reaction>
</comment>
<dbReference type="PANTHER" id="PTHR30292">
    <property type="entry name" value="UNCHARACTERIZED PROTEIN YBGL-RELATED"/>
    <property type="match status" value="1"/>
</dbReference>
<keyword evidence="1" id="KW-0378">Hydrolase</keyword>
<sequence length="252" mass="27378">MQLLVDINCDMGESFGRYKIGHDKEMMEHISSANIACGFHAGDPSIMKETVRLALKNNVAVGAHPGLPDLIGFGRRNFSLTPQEAYDYVLYQTGALHAFVQAEGGRIRHVKPHGALYNMAAVNKELAKGIAEAVYNLNPDIILFGLAGSELINAGNETGLQTCSEVFADRTYQPDGTLTPRSQPDCMLTNDDDAVNQVIKMVKQGKVTTHAGDISIKAETICIHGDGEHALSFAEKINSAFEKEGIQRINYG</sequence>
<dbReference type="SUPFAM" id="SSF88713">
    <property type="entry name" value="Glycoside hydrolase/deacetylase"/>
    <property type="match status" value="1"/>
</dbReference>
<keyword evidence="3" id="KW-1185">Reference proteome</keyword>
<dbReference type="InterPro" id="IPR011330">
    <property type="entry name" value="Glyco_hydro/deAcase_b/a-brl"/>
</dbReference>
<dbReference type="HAMAP" id="MF_00691">
    <property type="entry name" value="PxpA"/>
    <property type="match status" value="1"/>
</dbReference>
<reference evidence="3" key="1">
    <citation type="submission" date="2016-10" db="EMBL/GenBank/DDBJ databases">
        <authorList>
            <person name="Varghese N."/>
            <person name="Submissions S."/>
        </authorList>
    </citation>
    <scope>NUCLEOTIDE SEQUENCE [LARGE SCALE GENOMIC DNA]</scope>
    <source>
        <strain evidence="3">CGMCC 1.6854</strain>
    </source>
</reference>
<evidence type="ECO:0000256" key="1">
    <source>
        <dbReference type="HAMAP-Rule" id="MF_00691"/>
    </source>
</evidence>
<gene>
    <name evidence="1" type="primary">pxpA</name>
    <name evidence="2" type="ORF">SAMN04488137_1475</name>
</gene>
<comment type="subunit">
    <text evidence="1">Forms a complex composed of PxpA, PxpB and PxpC.</text>
</comment>
<dbReference type="GO" id="GO:0017168">
    <property type="term" value="F:5-oxoprolinase (ATP-hydrolyzing) activity"/>
    <property type="evidence" value="ECO:0007669"/>
    <property type="project" value="UniProtKB-UniRule"/>
</dbReference>
<dbReference type="GO" id="GO:0005975">
    <property type="term" value="P:carbohydrate metabolic process"/>
    <property type="evidence" value="ECO:0007669"/>
    <property type="project" value="InterPro"/>
</dbReference>
<dbReference type="AlphaFoldDB" id="A0A1G9VB90"/>
<evidence type="ECO:0000313" key="2">
    <source>
        <dbReference type="EMBL" id="SDM69336.1"/>
    </source>
</evidence>
<dbReference type="CDD" id="cd10787">
    <property type="entry name" value="LamB_YcsF_like"/>
    <property type="match status" value="1"/>
</dbReference>
<dbReference type="PANTHER" id="PTHR30292:SF0">
    <property type="entry name" value="5-OXOPROLINASE SUBUNIT A"/>
    <property type="match status" value="1"/>
</dbReference>
<proteinExistence type="inferred from homology"/>
<dbReference type="InterPro" id="IPR005501">
    <property type="entry name" value="LamB/YcsF/PxpA-like"/>
</dbReference>
<evidence type="ECO:0000313" key="3">
    <source>
        <dbReference type="Proteomes" id="UP000199544"/>
    </source>
</evidence>
<dbReference type="RefSeq" id="WP_090233580.1">
    <property type="nucleotide sequence ID" value="NZ_FNHW01000001.1"/>
</dbReference>
<dbReference type="STRING" id="459525.SAMN04488137_1475"/>
<dbReference type="NCBIfam" id="NF003816">
    <property type="entry name" value="PRK05406.1-5"/>
    <property type="match status" value="1"/>
</dbReference>
<organism evidence="2 3">
    <name type="scientific">Fictibacillus solisalsi</name>
    <dbReference type="NCBI Taxonomy" id="459525"/>
    <lineage>
        <taxon>Bacteria</taxon>
        <taxon>Bacillati</taxon>
        <taxon>Bacillota</taxon>
        <taxon>Bacilli</taxon>
        <taxon>Bacillales</taxon>
        <taxon>Fictibacillaceae</taxon>
        <taxon>Fictibacillus</taxon>
    </lineage>
</organism>
<accession>A0A1G9VB90</accession>
<dbReference type="Pfam" id="PF03746">
    <property type="entry name" value="LamB_YcsF"/>
    <property type="match status" value="1"/>
</dbReference>